<comment type="cofactor">
    <cofactor evidence="3">
        <name>Co(2+)</name>
        <dbReference type="ChEBI" id="CHEBI:48828"/>
    </cofactor>
</comment>
<comment type="similarity">
    <text evidence="6 10 11">Belongs to the ribulose-phosphate 3-epimerase family.</text>
</comment>
<feature type="binding site" evidence="10 13">
    <location>
        <position position="65"/>
    </location>
    <ligand>
        <name>a divalent metal cation</name>
        <dbReference type="ChEBI" id="CHEBI:60240"/>
    </ligand>
</feature>
<feature type="binding site" evidence="10 14">
    <location>
        <begin position="141"/>
        <end position="144"/>
    </location>
    <ligand>
        <name>substrate</name>
    </ligand>
</feature>
<feature type="binding site" evidence="10 13">
    <location>
        <position position="32"/>
    </location>
    <ligand>
        <name>a divalent metal cation</name>
        <dbReference type="ChEBI" id="CHEBI:60240"/>
    </ligand>
</feature>
<dbReference type="HAMAP" id="MF_02227">
    <property type="entry name" value="RPE"/>
    <property type="match status" value="1"/>
</dbReference>
<comment type="function">
    <text evidence="10">Catalyzes the reversible epimerization of D-ribulose 5-phosphate to D-xylulose 5-phosphate.</text>
</comment>
<dbReference type="NCBIfam" id="NF004076">
    <property type="entry name" value="PRK05581.1-4"/>
    <property type="match status" value="1"/>
</dbReference>
<feature type="binding site" evidence="14">
    <location>
        <position position="176"/>
    </location>
    <ligand>
        <name>substrate</name>
    </ligand>
</feature>
<dbReference type="GO" id="GO:0046872">
    <property type="term" value="F:metal ion binding"/>
    <property type="evidence" value="ECO:0007669"/>
    <property type="project" value="UniProtKB-UniRule"/>
</dbReference>
<dbReference type="EC" id="5.1.3.1" evidence="7 10"/>
<comment type="caution">
    <text evidence="15">The sequence shown here is derived from an EMBL/GenBank/DDBJ whole genome shotgun (WGS) entry which is preliminary data.</text>
</comment>
<dbReference type="NCBIfam" id="TIGR01163">
    <property type="entry name" value="rpe"/>
    <property type="match status" value="1"/>
</dbReference>
<evidence type="ECO:0000313" key="16">
    <source>
        <dbReference type="Proteomes" id="UP000574276"/>
    </source>
</evidence>
<dbReference type="InterPro" id="IPR000056">
    <property type="entry name" value="Ribul_P_3_epim-like"/>
</dbReference>
<dbReference type="GO" id="GO:0019323">
    <property type="term" value="P:pentose catabolic process"/>
    <property type="evidence" value="ECO:0007669"/>
    <property type="project" value="UniProtKB-UniRule"/>
</dbReference>
<accession>A0A839JZ74</accession>
<dbReference type="InterPro" id="IPR011060">
    <property type="entry name" value="RibuloseP-bd_barrel"/>
</dbReference>
<comment type="caution">
    <text evidence="10">Lacks conserved residue(s) required for the propagation of feature annotation.</text>
</comment>
<dbReference type="EMBL" id="JACEGA010000001">
    <property type="protein sequence ID" value="MBB2182700.1"/>
    <property type="molecule type" value="Genomic_DNA"/>
</dbReference>
<dbReference type="Proteomes" id="UP000574276">
    <property type="component" value="Unassembled WGS sequence"/>
</dbReference>
<feature type="active site" description="Proton acceptor" evidence="10 12">
    <location>
        <position position="34"/>
    </location>
</feature>
<evidence type="ECO:0000256" key="3">
    <source>
        <dbReference type="ARBA" id="ARBA00001941"/>
    </source>
</evidence>
<evidence type="ECO:0000256" key="4">
    <source>
        <dbReference type="ARBA" id="ARBA00001947"/>
    </source>
</evidence>
<comment type="pathway">
    <text evidence="10">Carbohydrate degradation.</text>
</comment>
<keyword evidence="13" id="KW-0170">Cobalt</keyword>
<evidence type="ECO:0000256" key="12">
    <source>
        <dbReference type="PIRSR" id="PIRSR001461-1"/>
    </source>
</evidence>
<keyword evidence="13" id="KW-0862">Zinc</keyword>
<comment type="catalytic activity">
    <reaction evidence="1 10 11">
        <text>D-ribulose 5-phosphate = D-xylulose 5-phosphate</text>
        <dbReference type="Rhea" id="RHEA:13677"/>
        <dbReference type="ChEBI" id="CHEBI:57737"/>
        <dbReference type="ChEBI" id="CHEBI:58121"/>
        <dbReference type="EC" id="5.1.3.1"/>
    </reaction>
</comment>
<evidence type="ECO:0000256" key="6">
    <source>
        <dbReference type="ARBA" id="ARBA00009541"/>
    </source>
</evidence>
<feature type="binding site" evidence="10 14">
    <location>
        <position position="65"/>
    </location>
    <ligand>
        <name>substrate</name>
    </ligand>
</feature>
<reference evidence="15 16" key="1">
    <citation type="submission" date="2020-07" db="EMBL/GenBank/DDBJ databases">
        <title>Characterization and genome sequencing of isolate MD1, a novel member within the family Lachnospiraceae.</title>
        <authorList>
            <person name="Rettenmaier R."/>
            <person name="Di Bello L."/>
            <person name="Zinser C."/>
            <person name="Scheitz K."/>
            <person name="Liebl W."/>
            <person name="Zverlov V."/>
        </authorList>
    </citation>
    <scope>NUCLEOTIDE SEQUENCE [LARGE SCALE GENOMIC DNA]</scope>
    <source>
        <strain evidence="15 16">MD1</strain>
    </source>
</reference>
<dbReference type="RefSeq" id="WP_228352401.1">
    <property type="nucleotide sequence ID" value="NZ_JACEGA010000001.1"/>
</dbReference>
<evidence type="ECO:0000313" key="15">
    <source>
        <dbReference type="EMBL" id="MBB2182700.1"/>
    </source>
</evidence>
<comment type="cofactor">
    <cofactor evidence="2">
        <name>Mn(2+)</name>
        <dbReference type="ChEBI" id="CHEBI:29035"/>
    </cofactor>
</comment>
<name>A0A839JZ74_9FIRM</name>
<keyword evidence="16" id="KW-1185">Reference proteome</keyword>
<evidence type="ECO:0000256" key="7">
    <source>
        <dbReference type="ARBA" id="ARBA00013188"/>
    </source>
</evidence>
<dbReference type="GO" id="GO:0004750">
    <property type="term" value="F:D-ribulose-phosphate 3-epimerase activity"/>
    <property type="evidence" value="ECO:0007669"/>
    <property type="project" value="UniProtKB-UniRule"/>
</dbReference>
<evidence type="ECO:0000256" key="13">
    <source>
        <dbReference type="PIRSR" id="PIRSR001461-2"/>
    </source>
</evidence>
<keyword evidence="10 11" id="KW-0119">Carbohydrate metabolism</keyword>
<organism evidence="15 16">
    <name type="scientific">Variimorphobacter saccharofermentans</name>
    <dbReference type="NCBI Taxonomy" id="2755051"/>
    <lineage>
        <taxon>Bacteria</taxon>
        <taxon>Bacillati</taxon>
        <taxon>Bacillota</taxon>
        <taxon>Clostridia</taxon>
        <taxon>Lachnospirales</taxon>
        <taxon>Lachnospiraceae</taxon>
        <taxon>Variimorphobacter</taxon>
    </lineage>
</organism>
<evidence type="ECO:0000256" key="11">
    <source>
        <dbReference type="PIRNR" id="PIRNR001461"/>
    </source>
</evidence>
<feature type="active site" description="Proton donor" evidence="10 12">
    <location>
        <position position="174"/>
    </location>
</feature>
<feature type="binding site" evidence="10 14">
    <location>
        <position position="7"/>
    </location>
    <ligand>
        <name>substrate</name>
    </ligand>
</feature>
<dbReference type="InterPro" id="IPR026019">
    <property type="entry name" value="Ribul_P_3_epim"/>
</dbReference>
<comment type="cofactor">
    <cofactor evidence="4">
        <name>Zn(2+)</name>
        <dbReference type="ChEBI" id="CHEBI:29105"/>
    </cofactor>
</comment>
<dbReference type="AlphaFoldDB" id="A0A839JZ74"/>
<dbReference type="CDD" id="cd00429">
    <property type="entry name" value="RPE"/>
    <property type="match status" value="1"/>
</dbReference>
<protein>
    <recommendedName>
        <fullName evidence="7 10">Ribulose-phosphate 3-epimerase</fullName>
        <ecNumber evidence="7 10">5.1.3.1</ecNumber>
    </recommendedName>
</protein>
<comment type="cofactor">
    <cofactor evidence="10 13">
        <name>a divalent metal cation</name>
        <dbReference type="ChEBI" id="CHEBI:60240"/>
    </cofactor>
    <text evidence="10 13">Binds 1 divalent metal cation per subunit.</text>
</comment>
<evidence type="ECO:0000256" key="2">
    <source>
        <dbReference type="ARBA" id="ARBA00001936"/>
    </source>
</evidence>
<dbReference type="InterPro" id="IPR013785">
    <property type="entry name" value="Aldolase_TIM"/>
</dbReference>
<feature type="binding site" evidence="10 13">
    <location>
        <position position="174"/>
    </location>
    <ligand>
        <name>a divalent metal cation</name>
        <dbReference type="ChEBI" id="CHEBI:60240"/>
    </ligand>
</feature>
<evidence type="ECO:0000256" key="5">
    <source>
        <dbReference type="ARBA" id="ARBA00001954"/>
    </source>
</evidence>
<proteinExistence type="inferred from homology"/>
<keyword evidence="8 10" id="KW-0479">Metal-binding</keyword>
<dbReference type="FunFam" id="3.20.20.70:FF:000004">
    <property type="entry name" value="Ribulose-phosphate 3-epimerase"/>
    <property type="match status" value="1"/>
</dbReference>
<keyword evidence="9 10" id="KW-0413">Isomerase</keyword>
<sequence length="220" mass="24204">MIKLAPSILASDFNILGEQIRQIENAKAEYLHIDVMDGSFVPSISFGMPLIASIRKNSKLIFDVHLMVEEPIRYIKDFKEAGADIITVHTEACTHLHRTISLIKENGLKAGVALNPSTPLNSLEYIIRDLDMVLIMTVNPGFGGQSLIPATLSKIKDMKEMAIRTEASIDIEVDGGIMISNVDQVLQAGANVIVSGTSVFNGDITQNIVEFKKKFQQYNS</sequence>
<gene>
    <name evidence="10" type="primary">rpe</name>
    <name evidence="15" type="ORF">H0486_07405</name>
</gene>
<evidence type="ECO:0000256" key="10">
    <source>
        <dbReference type="HAMAP-Rule" id="MF_02227"/>
    </source>
</evidence>
<dbReference type="PANTHER" id="PTHR11749">
    <property type="entry name" value="RIBULOSE-5-PHOSPHATE-3-EPIMERASE"/>
    <property type="match status" value="1"/>
</dbReference>
<feature type="binding site" evidence="10">
    <location>
        <begin position="174"/>
        <end position="176"/>
    </location>
    <ligand>
        <name>substrate</name>
    </ligand>
</feature>
<comment type="cofactor">
    <cofactor evidence="5">
        <name>Fe(2+)</name>
        <dbReference type="ChEBI" id="CHEBI:29033"/>
    </cofactor>
</comment>
<dbReference type="GO" id="GO:0005737">
    <property type="term" value="C:cytoplasm"/>
    <property type="evidence" value="ECO:0007669"/>
    <property type="project" value="UniProtKB-ARBA"/>
</dbReference>
<evidence type="ECO:0000256" key="1">
    <source>
        <dbReference type="ARBA" id="ARBA00001782"/>
    </source>
</evidence>
<dbReference type="SUPFAM" id="SSF51366">
    <property type="entry name" value="Ribulose-phoshate binding barrel"/>
    <property type="match status" value="1"/>
</dbReference>
<feature type="binding site" evidence="14">
    <location>
        <begin position="196"/>
        <end position="197"/>
    </location>
    <ligand>
        <name>substrate</name>
    </ligand>
</feature>
<dbReference type="PIRSF" id="PIRSF001461">
    <property type="entry name" value="RPE"/>
    <property type="match status" value="1"/>
</dbReference>
<keyword evidence="13" id="KW-0464">Manganese</keyword>
<dbReference type="GO" id="GO:0006098">
    <property type="term" value="P:pentose-phosphate shunt"/>
    <property type="evidence" value="ECO:0007669"/>
    <property type="project" value="UniProtKB-UniRule"/>
</dbReference>
<evidence type="ECO:0000256" key="8">
    <source>
        <dbReference type="ARBA" id="ARBA00022723"/>
    </source>
</evidence>
<dbReference type="Gene3D" id="3.20.20.70">
    <property type="entry name" value="Aldolase class I"/>
    <property type="match status" value="1"/>
</dbReference>
<feature type="binding site" evidence="10 13">
    <location>
        <position position="34"/>
    </location>
    <ligand>
        <name>a divalent metal cation</name>
        <dbReference type="ChEBI" id="CHEBI:60240"/>
    </ligand>
</feature>
<dbReference type="Pfam" id="PF00834">
    <property type="entry name" value="Ribul_P_3_epim"/>
    <property type="match status" value="1"/>
</dbReference>
<evidence type="ECO:0000256" key="14">
    <source>
        <dbReference type="PIRSR" id="PIRSR001461-3"/>
    </source>
</evidence>
<evidence type="ECO:0000256" key="9">
    <source>
        <dbReference type="ARBA" id="ARBA00023235"/>
    </source>
</evidence>